<evidence type="ECO:0000259" key="5">
    <source>
        <dbReference type="Pfam" id="PF25954"/>
    </source>
</evidence>
<dbReference type="PANTHER" id="PTHR32347:SF14">
    <property type="entry name" value="EFFLUX SYSTEM COMPONENT YKNX-RELATED"/>
    <property type="match status" value="1"/>
</dbReference>
<evidence type="ECO:0000313" key="6">
    <source>
        <dbReference type="EMBL" id="BAV92442.1"/>
    </source>
</evidence>
<dbReference type="GO" id="GO:0030313">
    <property type="term" value="C:cell envelope"/>
    <property type="evidence" value="ECO:0007669"/>
    <property type="project" value="UniProtKB-SubCell"/>
</dbReference>
<reference evidence="6 7" key="1">
    <citation type="journal article" date="2017" name="ISME J.">
        <title>Genome of 'Ca. Desulfovibrio trichonymphae', an H2-oxidizing bacterium in a tripartite symbiotic system within a protist cell in the termite gut.</title>
        <authorList>
            <person name="Kuwahara H."/>
            <person name="Yuki M."/>
            <person name="Izawa K."/>
            <person name="Ohkuma M."/>
            <person name="Hongoh Y."/>
        </authorList>
    </citation>
    <scope>NUCLEOTIDE SEQUENCE [LARGE SCALE GENOMIC DNA]</scope>
    <source>
        <strain evidence="6 7">Rs-N31</strain>
    </source>
</reference>
<proteinExistence type="predicted"/>
<keyword evidence="4" id="KW-0732">Signal</keyword>
<organism evidence="6 7">
    <name type="scientific">Candidatus Desulfovibrio trichonymphae</name>
    <dbReference type="NCBI Taxonomy" id="1725232"/>
    <lineage>
        <taxon>Bacteria</taxon>
        <taxon>Pseudomonadati</taxon>
        <taxon>Thermodesulfobacteriota</taxon>
        <taxon>Desulfovibrionia</taxon>
        <taxon>Desulfovibrionales</taxon>
        <taxon>Desulfovibrionaceae</taxon>
        <taxon>Desulfovibrio</taxon>
    </lineage>
</organism>
<keyword evidence="7" id="KW-1185">Reference proteome</keyword>
<keyword evidence="2 3" id="KW-0175">Coiled coil</keyword>
<dbReference type="InterPro" id="IPR050465">
    <property type="entry name" value="UPF0194_transport"/>
</dbReference>
<dbReference type="PANTHER" id="PTHR32347">
    <property type="entry name" value="EFFLUX SYSTEM COMPONENT YKNX-RELATED"/>
    <property type="match status" value="1"/>
</dbReference>
<feature type="signal peptide" evidence="4">
    <location>
        <begin position="1"/>
        <end position="21"/>
    </location>
</feature>
<dbReference type="AlphaFoldDB" id="A0A1J1DRH5"/>
<dbReference type="OrthoDB" id="5448083at2"/>
<name>A0A1J1DRH5_9BACT</name>
<dbReference type="Proteomes" id="UP000242645">
    <property type="component" value="Chromosome"/>
</dbReference>
<evidence type="ECO:0000256" key="3">
    <source>
        <dbReference type="SAM" id="Coils"/>
    </source>
</evidence>
<dbReference type="KEGG" id="dtr:RSDT_0930"/>
<gene>
    <name evidence="6" type="ORF">RSDT_0930</name>
</gene>
<protein>
    <submittedName>
        <fullName evidence="6">Uncharacterized outer membrane efflux protein</fullName>
    </submittedName>
</protein>
<dbReference type="Pfam" id="PF25954">
    <property type="entry name" value="Beta-barrel_RND_2"/>
    <property type="match status" value="1"/>
</dbReference>
<sequence length="304" mass="32862">MPHALPAVLPLLFFCLFPASATMCSAAEPASVILSGKAVTTVTRAVPMPFNAIVDDVLVNPGDVVEQSAPLLRYHLQEEAERVLQREITIGAGTEETGSQVLEMERRLAEMTVQRNKARHLANSGLGSKLASARLEDDVRSLQQRIALLRSTIRKKESNFAARLKELEGYYGVPVREGEQLPASLVLTSPINGHVLALEGTLNPGVLLNAGAAPVHVGRLDPMLIQVHVYEAEIAGIKVGDNATVKIPSLDNKKFAAAVNEISWVSTDMNVSNPSYYMVELSVSNPDLDLKPGFKAVVHFGGRR</sequence>
<dbReference type="InterPro" id="IPR058792">
    <property type="entry name" value="Beta-barrel_RND_2"/>
</dbReference>
<evidence type="ECO:0000256" key="4">
    <source>
        <dbReference type="SAM" id="SignalP"/>
    </source>
</evidence>
<feature type="domain" description="CusB-like beta-barrel" evidence="5">
    <location>
        <begin position="225"/>
        <end position="302"/>
    </location>
</feature>
<dbReference type="EMBL" id="AP017368">
    <property type="protein sequence ID" value="BAV92442.1"/>
    <property type="molecule type" value="Genomic_DNA"/>
</dbReference>
<accession>A0A1J1DRH5</accession>
<dbReference type="Gene3D" id="2.40.30.170">
    <property type="match status" value="1"/>
</dbReference>
<evidence type="ECO:0000256" key="2">
    <source>
        <dbReference type="ARBA" id="ARBA00023054"/>
    </source>
</evidence>
<evidence type="ECO:0000256" key="1">
    <source>
        <dbReference type="ARBA" id="ARBA00004196"/>
    </source>
</evidence>
<feature type="coiled-coil region" evidence="3">
    <location>
        <begin position="132"/>
        <end position="159"/>
    </location>
</feature>
<dbReference type="RefSeq" id="WP_096399992.1">
    <property type="nucleotide sequence ID" value="NZ_AP017368.1"/>
</dbReference>
<feature type="chain" id="PRO_5009618609" evidence="4">
    <location>
        <begin position="22"/>
        <end position="304"/>
    </location>
</feature>
<evidence type="ECO:0000313" key="7">
    <source>
        <dbReference type="Proteomes" id="UP000242645"/>
    </source>
</evidence>
<comment type="subcellular location">
    <subcellularLocation>
        <location evidence="1">Cell envelope</location>
    </subcellularLocation>
</comment>